<reference evidence="2 3" key="1">
    <citation type="submission" date="2018-11" db="EMBL/GenBank/DDBJ databases">
        <title>Trebonia kvetii gen.nov., sp.nov., a novel acidophilic actinobacterium, and proposal of the new actinobacterial family Treboniaceae fam. nov.</title>
        <authorList>
            <person name="Rapoport D."/>
            <person name="Sagova-Mareckova M."/>
            <person name="Sedlacek I."/>
            <person name="Provaznik J."/>
            <person name="Kralova S."/>
            <person name="Pavlinic D."/>
            <person name="Benes V."/>
            <person name="Kopecky J."/>
        </authorList>
    </citation>
    <scope>NUCLEOTIDE SEQUENCE [LARGE SCALE GENOMIC DNA]</scope>
    <source>
        <strain evidence="2 3">15Tr583</strain>
    </source>
</reference>
<dbReference type="InterPro" id="IPR036594">
    <property type="entry name" value="Meth_synthase_dom"/>
</dbReference>
<comment type="caution">
    <text evidence="2">The sequence shown here is derived from an EMBL/GenBank/DDBJ whole genome shotgun (WGS) entry which is preliminary data.</text>
</comment>
<dbReference type="Pfam" id="PF02607">
    <property type="entry name" value="B12-binding_2"/>
    <property type="match status" value="1"/>
</dbReference>
<dbReference type="InterPro" id="IPR006158">
    <property type="entry name" value="Cobalamin-bd"/>
</dbReference>
<dbReference type="InterPro" id="IPR036724">
    <property type="entry name" value="Cobalamin-bd_sf"/>
</dbReference>
<dbReference type="EMBL" id="RPFW01000002">
    <property type="protein sequence ID" value="TVZ04816.1"/>
    <property type="molecule type" value="Genomic_DNA"/>
</dbReference>
<dbReference type="RefSeq" id="WP_145852524.1">
    <property type="nucleotide sequence ID" value="NZ_RPFW01000002.1"/>
</dbReference>
<dbReference type="InterPro" id="IPR009061">
    <property type="entry name" value="DNA-bd_dom_put_sf"/>
</dbReference>
<accession>A0A6P2C2W1</accession>
<organism evidence="2 3">
    <name type="scientific">Trebonia kvetii</name>
    <dbReference type="NCBI Taxonomy" id="2480626"/>
    <lineage>
        <taxon>Bacteria</taxon>
        <taxon>Bacillati</taxon>
        <taxon>Actinomycetota</taxon>
        <taxon>Actinomycetes</taxon>
        <taxon>Streptosporangiales</taxon>
        <taxon>Treboniaceae</taxon>
        <taxon>Trebonia</taxon>
    </lineage>
</organism>
<sequence length="254" mass="26867">MQLRDAAETLGVHYQTAYGWVRQGTLPARKTPRGYEVDESDVRELAALRAAGDEPPREVRVRNWAAQADRLYAALAAGDEAQARHDLARLDPGVPLSVLCDQVIAPALRRLGAGWATGQVSIAAEHRATAICERLIATRVHQPQGRPRGVAVTATPPGERHALPALMAAACLREDHWQVHHLAADLPAAEVIAIAAETGATLIVLSSATASAVSAAASEAREIGVLLPAVRVLAGRPGDTLARLRELARSADSS</sequence>
<dbReference type="SUPFAM" id="SSF52242">
    <property type="entry name" value="Cobalamin (vitamin B12)-binding domain"/>
    <property type="match status" value="1"/>
</dbReference>
<gene>
    <name evidence="2" type="ORF">EAS64_09185</name>
</gene>
<dbReference type="AlphaFoldDB" id="A0A6P2C2W1"/>
<dbReference type="PROSITE" id="PS51332">
    <property type="entry name" value="B12_BINDING"/>
    <property type="match status" value="1"/>
</dbReference>
<dbReference type="Pfam" id="PF12728">
    <property type="entry name" value="HTH_17"/>
    <property type="match status" value="1"/>
</dbReference>
<evidence type="ECO:0000313" key="3">
    <source>
        <dbReference type="Proteomes" id="UP000460272"/>
    </source>
</evidence>
<feature type="domain" description="B12-binding" evidence="1">
    <location>
        <begin position="148"/>
        <end position="254"/>
    </location>
</feature>
<dbReference type="OrthoDB" id="9800334at2"/>
<protein>
    <submittedName>
        <fullName evidence="2">Helix-turn-helix domain-containing protein</fullName>
    </submittedName>
</protein>
<keyword evidence="3" id="KW-1185">Reference proteome</keyword>
<dbReference type="InterPro" id="IPR003759">
    <property type="entry name" value="Cbl-bd_cap"/>
</dbReference>
<evidence type="ECO:0000313" key="2">
    <source>
        <dbReference type="EMBL" id="TVZ04816.1"/>
    </source>
</evidence>
<dbReference type="Proteomes" id="UP000460272">
    <property type="component" value="Unassembled WGS sequence"/>
</dbReference>
<dbReference type="GO" id="GO:0031419">
    <property type="term" value="F:cobalamin binding"/>
    <property type="evidence" value="ECO:0007669"/>
    <property type="project" value="InterPro"/>
</dbReference>
<dbReference type="InterPro" id="IPR041657">
    <property type="entry name" value="HTH_17"/>
</dbReference>
<evidence type="ECO:0000259" key="1">
    <source>
        <dbReference type="PROSITE" id="PS51332"/>
    </source>
</evidence>
<proteinExistence type="predicted"/>
<dbReference type="GO" id="GO:0046872">
    <property type="term" value="F:metal ion binding"/>
    <property type="evidence" value="ECO:0007669"/>
    <property type="project" value="InterPro"/>
</dbReference>
<dbReference type="Gene3D" id="1.10.1240.10">
    <property type="entry name" value="Methionine synthase domain"/>
    <property type="match status" value="1"/>
</dbReference>
<dbReference type="Gene3D" id="3.40.50.280">
    <property type="entry name" value="Cobalamin-binding domain"/>
    <property type="match status" value="1"/>
</dbReference>
<dbReference type="SUPFAM" id="SSF46955">
    <property type="entry name" value="Putative DNA-binding domain"/>
    <property type="match status" value="1"/>
</dbReference>
<name>A0A6P2C2W1_9ACTN</name>